<dbReference type="OrthoDB" id="5901478at2759"/>
<organism evidence="1 2">
    <name type="scientific">Meloidogyne enterolobii</name>
    <name type="common">Root-knot nematode worm</name>
    <name type="synonym">Meloidogyne mayaguensis</name>
    <dbReference type="NCBI Taxonomy" id="390850"/>
    <lineage>
        <taxon>Eukaryota</taxon>
        <taxon>Metazoa</taxon>
        <taxon>Ecdysozoa</taxon>
        <taxon>Nematoda</taxon>
        <taxon>Chromadorea</taxon>
        <taxon>Rhabditida</taxon>
        <taxon>Tylenchina</taxon>
        <taxon>Tylenchomorpha</taxon>
        <taxon>Tylenchoidea</taxon>
        <taxon>Meloidogynidae</taxon>
        <taxon>Meloidogyninae</taxon>
        <taxon>Meloidogyne</taxon>
    </lineage>
</organism>
<dbReference type="Proteomes" id="UP000580250">
    <property type="component" value="Unassembled WGS sequence"/>
</dbReference>
<protein>
    <submittedName>
        <fullName evidence="1">Uncharacterized protein</fullName>
    </submittedName>
</protein>
<comment type="caution">
    <text evidence="1">The sequence shown here is derived from an EMBL/GenBank/DDBJ whole genome shotgun (WGS) entry which is preliminary data.</text>
</comment>
<reference evidence="1 2" key="1">
    <citation type="submission" date="2020-08" db="EMBL/GenBank/DDBJ databases">
        <authorList>
            <person name="Koutsovoulos G."/>
            <person name="Danchin GJ E."/>
        </authorList>
    </citation>
    <scope>NUCLEOTIDE SEQUENCE [LARGE SCALE GENOMIC DNA]</scope>
</reference>
<name>A0A6V7W8M7_MELEN</name>
<evidence type="ECO:0000313" key="2">
    <source>
        <dbReference type="Proteomes" id="UP000580250"/>
    </source>
</evidence>
<gene>
    <name evidence="1" type="ORF">MENT_LOCUS34928</name>
</gene>
<dbReference type="AlphaFoldDB" id="A0A6V7W8M7"/>
<proteinExistence type="predicted"/>
<evidence type="ECO:0000313" key="1">
    <source>
        <dbReference type="EMBL" id="CAD2182691.1"/>
    </source>
</evidence>
<accession>A0A6V7W8M7</accession>
<dbReference type="EMBL" id="CAJEWN010000441">
    <property type="protein sequence ID" value="CAD2182691.1"/>
    <property type="molecule type" value="Genomic_DNA"/>
</dbReference>
<sequence>MNLLPAETNLDILKCLNFNQINNCQLSNRRFSEVIVKYNKELATIKVFYSVELIVWKNYVCQDLVEYGGPNELDLELSEETKLKWKAAIQERIPLYFYFTSYSPRKKFDVALDDYGMNEVAYLFLVPKESGGQSPKFLRLKLHQYPETIEEMLVFRYWLEKLSNCFIENFKIEQGYINPEIFQLFFGDSPLKFHTNCFYLYDEEGEYFPKGYQFMYHHVVIHGSKGFYYQYPDWNMRGEMIKDEERHFIGEDVEEFCKVAEYKLDGVDDPRDSGILYVCFQLGSKEPFFFEILGPGMM</sequence>